<organism evidence="1 2">
    <name type="scientific">Candidatus Moanibacter tarae</name>
    <dbReference type="NCBI Taxonomy" id="2200854"/>
    <lineage>
        <taxon>Bacteria</taxon>
        <taxon>Pseudomonadati</taxon>
        <taxon>Verrucomicrobiota</taxon>
        <taxon>Opitutia</taxon>
        <taxon>Puniceicoccales</taxon>
        <taxon>Puniceicoccales incertae sedis</taxon>
        <taxon>Candidatus Moanibacter</taxon>
    </lineage>
</organism>
<reference evidence="1 2" key="1">
    <citation type="submission" date="2018-06" db="EMBL/GenBank/DDBJ databases">
        <title>Draft Genome Sequence of a Novel Marine Bacterium Related to the Verrucomicrobia.</title>
        <authorList>
            <person name="Vosseberg J."/>
            <person name="Martijn J."/>
            <person name="Ettema T.J.G."/>
        </authorList>
    </citation>
    <scope>NUCLEOTIDE SEQUENCE [LARGE SCALE GENOMIC DNA]</scope>
    <source>
        <strain evidence="1">TARA_B100001123</strain>
    </source>
</reference>
<dbReference type="EMBL" id="CP029803">
    <property type="protein sequence ID" value="AWT59998.1"/>
    <property type="molecule type" value="Genomic_DNA"/>
</dbReference>
<dbReference type="KEGG" id="mtar:DF168_01197"/>
<evidence type="ECO:0000313" key="2">
    <source>
        <dbReference type="Proteomes" id="UP000247465"/>
    </source>
</evidence>
<protein>
    <recommendedName>
        <fullName evidence="3">Phytanoyl-CoA dioxygenase family protein</fullName>
    </recommendedName>
</protein>
<dbReference type="Proteomes" id="UP000247465">
    <property type="component" value="Chromosome"/>
</dbReference>
<evidence type="ECO:0008006" key="3">
    <source>
        <dbReference type="Google" id="ProtNLM"/>
    </source>
</evidence>
<dbReference type="Pfam" id="PF05721">
    <property type="entry name" value="PhyH"/>
    <property type="match status" value="1"/>
</dbReference>
<proteinExistence type="predicted"/>
<dbReference type="InterPro" id="IPR008775">
    <property type="entry name" value="Phytyl_CoA_dOase-like"/>
</dbReference>
<name>A0A2Z4AG37_9BACT</name>
<dbReference type="GO" id="GO:0016706">
    <property type="term" value="F:2-oxoglutarate-dependent dioxygenase activity"/>
    <property type="evidence" value="ECO:0007669"/>
    <property type="project" value="UniProtKB-ARBA"/>
</dbReference>
<accession>A0A2Z4AG37</accession>
<sequence>MSELKGKPILTQADHDHFLDYGYIIVPNVVSPEKIAAILPVLEKNNGKRSDLSEIQDCESERLVTAIQELFGFDLGILCKESGRDMVRHYEPDAEWGNLPAHVDDAYPTIMPNGWAIGCFLFLTRVNSGGGAFIYYPGSLWRNRSIMECNWQSAKDAVALPNTSGPPVECLASPGDAILFHHLMSHRGSPNLNDPNATRHAILSRWRPKVRLSPGLKPFEEMTTIEKSNSARFAATRSNRKLPLESERNDCISTLLREGFDNLASMRSYAILHFDGSSHILYCQNDRNGVSNNSIRHMFTEDLTRWQHRPDLSIGANNVRTLQLHQYGLQIILAVTLNNCTTLLYSSLDLESWELIAEVEDSMTATPWFTYFKYASQVAKGLTLFSVSSECPDKITCSWGENWEETDEWSEYSIAARSPKGQEIFDVTVAAQYSDRDCAFVADLSTNGGISTHPYYALTKDTGNAGERLKPLPFSGNSHPRCIRILNRSQNYWMVSYLQHSQEGHEKLFWGTIDWLKNPPTLVQLNNPEDLDQARALVGFL</sequence>
<evidence type="ECO:0000313" key="1">
    <source>
        <dbReference type="EMBL" id="AWT59998.1"/>
    </source>
</evidence>
<dbReference type="Gene3D" id="2.60.120.620">
    <property type="entry name" value="q2cbj1_9rhob like domain"/>
    <property type="match status" value="1"/>
</dbReference>
<dbReference type="SUPFAM" id="SSF51197">
    <property type="entry name" value="Clavaminate synthase-like"/>
    <property type="match status" value="1"/>
</dbReference>
<gene>
    <name evidence="1" type="ORF">DF168_01197</name>
</gene>
<dbReference type="AlphaFoldDB" id="A0A2Z4AG37"/>